<evidence type="ECO:0000256" key="6">
    <source>
        <dbReference type="ARBA" id="ARBA00022729"/>
    </source>
</evidence>
<dbReference type="PROSITE" id="PS01156">
    <property type="entry name" value="TONB_DEPENDENT_REC_2"/>
    <property type="match status" value="1"/>
</dbReference>
<keyword evidence="5 12" id="KW-0812">Transmembrane</keyword>
<dbReference type="InterPro" id="IPR000531">
    <property type="entry name" value="Beta-barrel_TonB"/>
</dbReference>
<name>A0A316HMQ1_9GAMM</name>
<dbReference type="Proteomes" id="UP000245812">
    <property type="component" value="Unassembled WGS sequence"/>
</dbReference>
<reference evidence="18 19" key="1">
    <citation type="submission" date="2018-05" db="EMBL/GenBank/DDBJ databases">
        <title>Genomic Encyclopedia of Type Strains, Phase IV (KMG-IV): sequencing the most valuable type-strain genomes for metagenomic binning, comparative biology and taxonomic classification.</title>
        <authorList>
            <person name="Goeker M."/>
        </authorList>
    </citation>
    <scope>NUCLEOTIDE SEQUENCE [LARGE SCALE GENOMIC DNA]</scope>
    <source>
        <strain evidence="18 19">DSM 14263</strain>
    </source>
</reference>
<protein>
    <submittedName>
        <fullName evidence="18">Outer membrane receptor protein involved in Fe transport</fullName>
    </submittedName>
</protein>
<dbReference type="AlphaFoldDB" id="A0A316HMQ1"/>
<evidence type="ECO:0000256" key="1">
    <source>
        <dbReference type="ARBA" id="ARBA00004571"/>
    </source>
</evidence>
<evidence type="ECO:0000256" key="9">
    <source>
        <dbReference type="ARBA" id="ARBA00023077"/>
    </source>
</evidence>
<dbReference type="InterPro" id="IPR010917">
    <property type="entry name" value="TonB_rcpt_CS"/>
</dbReference>
<evidence type="ECO:0000256" key="4">
    <source>
        <dbReference type="ARBA" id="ARBA00022496"/>
    </source>
</evidence>
<feature type="short sequence motif" description="TonB C-terminal box" evidence="13">
    <location>
        <begin position="796"/>
        <end position="813"/>
    </location>
</feature>
<evidence type="ECO:0000259" key="17">
    <source>
        <dbReference type="Pfam" id="PF07715"/>
    </source>
</evidence>
<evidence type="ECO:0000256" key="13">
    <source>
        <dbReference type="PROSITE-ProRule" id="PRU10144"/>
    </source>
</evidence>
<evidence type="ECO:0000256" key="11">
    <source>
        <dbReference type="ARBA" id="ARBA00023237"/>
    </source>
</evidence>
<keyword evidence="3 12" id="KW-1134">Transmembrane beta strand</keyword>
<evidence type="ECO:0000256" key="14">
    <source>
        <dbReference type="RuleBase" id="RU003357"/>
    </source>
</evidence>
<proteinExistence type="inferred from homology"/>
<evidence type="ECO:0000256" key="10">
    <source>
        <dbReference type="ARBA" id="ARBA00023136"/>
    </source>
</evidence>
<dbReference type="GO" id="GO:0006826">
    <property type="term" value="P:iron ion transport"/>
    <property type="evidence" value="ECO:0007669"/>
    <property type="project" value="UniProtKB-KW"/>
</dbReference>
<comment type="subcellular location">
    <subcellularLocation>
        <location evidence="1 12">Cell outer membrane</location>
        <topology evidence="1 12">Multi-pass membrane protein</topology>
    </subcellularLocation>
</comment>
<organism evidence="18 19">
    <name type="scientific">Fulvimonas soli</name>
    <dbReference type="NCBI Taxonomy" id="155197"/>
    <lineage>
        <taxon>Bacteria</taxon>
        <taxon>Pseudomonadati</taxon>
        <taxon>Pseudomonadota</taxon>
        <taxon>Gammaproteobacteria</taxon>
        <taxon>Lysobacterales</taxon>
        <taxon>Rhodanobacteraceae</taxon>
        <taxon>Fulvimonas</taxon>
    </lineage>
</organism>
<dbReference type="PANTHER" id="PTHR32552">
    <property type="entry name" value="FERRICHROME IRON RECEPTOR-RELATED"/>
    <property type="match status" value="1"/>
</dbReference>
<accession>A0A316HMQ1</accession>
<dbReference type="PROSITE" id="PS52016">
    <property type="entry name" value="TONB_DEPENDENT_REC_3"/>
    <property type="match status" value="1"/>
</dbReference>
<evidence type="ECO:0000256" key="7">
    <source>
        <dbReference type="ARBA" id="ARBA00023004"/>
    </source>
</evidence>
<dbReference type="RefSeq" id="WP_139942909.1">
    <property type="nucleotide sequence ID" value="NZ_MSZV01000071.1"/>
</dbReference>
<evidence type="ECO:0000313" key="18">
    <source>
        <dbReference type="EMBL" id="PWK81834.1"/>
    </source>
</evidence>
<dbReference type="PANTHER" id="PTHR32552:SF81">
    <property type="entry name" value="TONB-DEPENDENT OUTER MEMBRANE RECEPTOR"/>
    <property type="match status" value="1"/>
</dbReference>
<keyword evidence="7" id="KW-0408">Iron</keyword>
<sequence length="813" mass="88179">MSNENGRAMPRRNRLARSVQGLLLAAAPLAAHAQQQAPAAPAPAGSTARAADAINLNQVTVTAQKREQQVVDVPISISAYSSDFLRRFGISDVEALSRYVPGVQVQVQSPNNPGIAVRGITTDDGAANTTTRVSVFQDGVDISRSRGSVVALYDMDRVEVLRGPQGTLFGRGAESGAISLIQNKAQPGTSGGFGSEFGNYASRKLTGYLNFPLADGVYARAAVYDGYHDGYVENLSGGRLNGEDTKAARASVHFRVGEDSGVDLIANYQFDTPPGTDFRSRVVPNRNGSTDVYGSADLNRGEALGLRRKVYGLTALGDFRLDGSWTLSSTTGLRRFNSLEHFDADGSQLDMLNFAEHSRSRQLSQELRLNYDAGGDFTGFLGANYFYENGSEDVPFQTDERQLFVQVLNLVPNISPAAAAVLQALIGPTPPLLTPDYRPNLPFSAVPVLGTPFNTDEREGYTNYGSTRSYELFADGTWRFGERFDLTAGVRATHERLWAGYRVSDASNAAIGPAFATLGQLLLGAPLGLNGITAPNDLFVPTHGKLTATHAGNAVVGRLIGTFHVDEDTNTYVSVSRGRRPNVISFDLDAAGTGYDKTVLPAETILNFELGLKGDAAQGRFAYDLSAFYYRYDNFQSNAYQDGRLVTLNAGRAKVPGFEASLQQAVGDHFSAFLNYSYLHARFADEDRHGNRQEYAGNHLRLAPDHTVAVGVQWNRPLAQGRVLYVRPSYTWRSKIYFEDDNNPSYAQGAYGLLNLKAGVTFDRGRWDVGVWGSNLTGKKYLVDAGNSGENFDLPTYIPGAPRTYGISLSGHF</sequence>
<comment type="caution">
    <text evidence="18">The sequence shown here is derived from an EMBL/GenBank/DDBJ whole genome shotgun (WGS) entry which is preliminary data.</text>
</comment>
<dbReference type="Pfam" id="PF07715">
    <property type="entry name" value="Plug"/>
    <property type="match status" value="1"/>
</dbReference>
<keyword evidence="10 12" id="KW-0472">Membrane</keyword>
<dbReference type="InterPro" id="IPR039426">
    <property type="entry name" value="TonB-dep_rcpt-like"/>
</dbReference>
<keyword evidence="18" id="KW-0675">Receptor</keyword>
<dbReference type="SUPFAM" id="SSF56935">
    <property type="entry name" value="Porins"/>
    <property type="match status" value="1"/>
</dbReference>
<keyword evidence="11 12" id="KW-0998">Cell outer membrane</keyword>
<keyword evidence="4" id="KW-0410">Iron transport</keyword>
<comment type="similarity">
    <text evidence="12 14">Belongs to the TonB-dependent receptor family.</text>
</comment>
<feature type="domain" description="TonB-dependent receptor plug" evidence="17">
    <location>
        <begin position="71"/>
        <end position="176"/>
    </location>
</feature>
<dbReference type="OrthoDB" id="127311at2"/>
<feature type="domain" description="TonB-dependent receptor-like beta-barrel" evidence="16">
    <location>
        <begin position="270"/>
        <end position="776"/>
    </location>
</feature>
<dbReference type="InterPro" id="IPR012910">
    <property type="entry name" value="Plug_dom"/>
</dbReference>
<keyword evidence="2 12" id="KW-0813">Transport</keyword>
<dbReference type="InterPro" id="IPR036942">
    <property type="entry name" value="Beta-barrel_TonB_sf"/>
</dbReference>
<keyword evidence="6 15" id="KW-0732">Signal</keyword>
<evidence type="ECO:0000256" key="2">
    <source>
        <dbReference type="ARBA" id="ARBA00022448"/>
    </source>
</evidence>
<feature type="chain" id="PRO_5016306856" evidence="15">
    <location>
        <begin position="34"/>
        <end position="813"/>
    </location>
</feature>
<evidence type="ECO:0000256" key="8">
    <source>
        <dbReference type="ARBA" id="ARBA00023065"/>
    </source>
</evidence>
<evidence type="ECO:0000259" key="16">
    <source>
        <dbReference type="Pfam" id="PF00593"/>
    </source>
</evidence>
<evidence type="ECO:0000313" key="19">
    <source>
        <dbReference type="Proteomes" id="UP000245812"/>
    </source>
</evidence>
<dbReference type="EMBL" id="QGHC01000019">
    <property type="protein sequence ID" value="PWK81834.1"/>
    <property type="molecule type" value="Genomic_DNA"/>
</dbReference>
<evidence type="ECO:0000256" key="3">
    <source>
        <dbReference type="ARBA" id="ARBA00022452"/>
    </source>
</evidence>
<keyword evidence="19" id="KW-1185">Reference proteome</keyword>
<evidence type="ECO:0000256" key="12">
    <source>
        <dbReference type="PROSITE-ProRule" id="PRU01360"/>
    </source>
</evidence>
<feature type="signal peptide" evidence="15">
    <location>
        <begin position="1"/>
        <end position="33"/>
    </location>
</feature>
<keyword evidence="9 14" id="KW-0798">TonB box</keyword>
<dbReference type="Pfam" id="PF00593">
    <property type="entry name" value="TonB_dep_Rec_b-barrel"/>
    <property type="match status" value="1"/>
</dbReference>
<evidence type="ECO:0000256" key="5">
    <source>
        <dbReference type="ARBA" id="ARBA00022692"/>
    </source>
</evidence>
<keyword evidence="8" id="KW-0406">Ion transport</keyword>
<dbReference type="Gene3D" id="2.40.170.20">
    <property type="entry name" value="TonB-dependent receptor, beta-barrel domain"/>
    <property type="match status" value="2"/>
</dbReference>
<dbReference type="GO" id="GO:0009279">
    <property type="term" value="C:cell outer membrane"/>
    <property type="evidence" value="ECO:0007669"/>
    <property type="project" value="UniProtKB-SubCell"/>
</dbReference>
<gene>
    <name evidence="18" type="ORF">C7456_11915</name>
</gene>
<evidence type="ECO:0000256" key="15">
    <source>
        <dbReference type="SAM" id="SignalP"/>
    </source>
</evidence>